<feature type="compositionally biased region" description="Polar residues" evidence="1">
    <location>
        <begin position="226"/>
        <end position="235"/>
    </location>
</feature>
<feature type="transmembrane region" description="Helical" evidence="2">
    <location>
        <begin position="424"/>
        <end position="442"/>
    </location>
</feature>
<proteinExistence type="predicted"/>
<dbReference type="GeneID" id="39745032"/>
<protein>
    <submittedName>
        <fullName evidence="3">Variable surface protein</fullName>
    </submittedName>
</protein>
<feature type="compositionally biased region" description="Basic and acidic residues" evidence="1">
    <location>
        <begin position="163"/>
        <end position="182"/>
    </location>
</feature>
<comment type="caution">
    <text evidence="3">The sequence shown here is derived from an EMBL/GenBank/DDBJ whole genome shotgun (WGS) entry which is preliminary data.</text>
</comment>
<dbReference type="OMA" id="GCKNERA"/>
<evidence type="ECO:0000256" key="2">
    <source>
        <dbReference type="SAM" id="Phobius"/>
    </source>
</evidence>
<evidence type="ECO:0000313" key="4">
    <source>
        <dbReference type="Proteomes" id="UP000195521"/>
    </source>
</evidence>
<keyword evidence="2" id="KW-0812">Transmembrane</keyword>
<feature type="compositionally biased region" description="Polar residues" evidence="1">
    <location>
        <begin position="183"/>
        <end position="192"/>
    </location>
</feature>
<keyword evidence="2" id="KW-0472">Membrane</keyword>
<evidence type="ECO:0000256" key="1">
    <source>
        <dbReference type="SAM" id="MobiDB-lite"/>
    </source>
</evidence>
<feature type="compositionally biased region" description="Polar residues" evidence="1">
    <location>
        <begin position="252"/>
        <end position="264"/>
    </location>
</feature>
<keyword evidence="4" id="KW-1185">Reference proteome</keyword>
<dbReference type="AlphaFoldDB" id="A0A1Y1JWJ7"/>
<evidence type="ECO:0000313" key="3">
    <source>
        <dbReference type="EMBL" id="GAW84224.1"/>
    </source>
</evidence>
<feature type="compositionally biased region" description="Polar residues" evidence="1">
    <location>
        <begin position="272"/>
        <end position="300"/>
    </location>
</feature>
<name>A0A1Y1JWJ7_PLAGO</name>
<keyword evidence="2" id="KW-1133">Transmembrane helix</keyword>
<sequence>MNMISCLYNKMTHITVSVVRDNQTKQEECMDNNFKYSNEFSNKIPNFDKNTCTDLCKKCYELNIYILKIYYDLKECTDNYFYSFYGGKIEDLIKKCSNASKFNKDIVSYDENVNKLVLETSECYKRCKTEIEEEKEVKSQLLSHVESSKTIISEKKYAQEKHEEQLQDNVSDKEGIASENKQDLQVSGGSVQSEDDAYETTDKYTSSKSVYEVGLTQDISNIELDTQETSSSVQNIPERESLQDVILPKEGAQTSELRSNSNTVEDSHEDTGNVSDASVDTNTADVDNQNTDIGSSNTTPMDEVSSGVTYDAEYSSSRSICGEDTCSGINRSKSMSSNTGNDVYDFSEIGDSRKFCNDELSNEKLVTVVPYEAQSNKVQLCNDQQVQLTQDIIINKATESISNTEYGIILEEPKGNNGILYKKYTLMVLIPLAIILLLGLLVKVN</sequence>
<feature type="region of interest" description="Disordered" evidence="1">
    <location>
        <begin position="163"/>
        <end position="206"/>
    </location>
</feature>
<organism evidence="3 4">
    <name type="scientific">Plasmodium gonderi</name>
    <dbReference type="NCBI Taxonomy" id="77519"/>
    <lineage>
        <taxon>Eukaryota</taxon>
        <taxon>Sar</taxon>
        <taxon>Alveolata</taxon>
        <taxon>Apicomplexa</taxon>
        <taxon>Aconoidasida</taxon>
        <taxon>Haemosporida</taxon>
        <taxon>Plasmodiidae</taxon>
        <taxon>Plasmodium</taxon>
        <taxon>Plasmodium (Plasmodium)</taxon>
    </lineage>
</organism>
<dbReference type="EMBL" id="BDQF01000190">
    <property type="protein sequence ID" value="GAW84224.1"/>
    <property type="molecule type" value="Genomic_DNA"/>
</dbReference>
<accession>A0A1Y1JWJ7</accession>
<dbReference type="Proteomes" id="UP000195521">
    <property type="component" value="Unassembled WGS sequence"/>
</dbReference>
<reference evidence="4" key="1">
    <citation type="submission" date="2017-04" db="EMBL/GenBank/DDBJ databases">
        <title>Plasmodium gonderi genome.</title>
        <authorList>
            <person name="Arisue N."/>
            <person name="Honma H."/>
            <person name="Kawai S."/>
            <person name="Tougan T."/>
            <person name="Tanabe K."/>
            <person name="Horii T."/>
        </authorList>
    </citation>
    <scope>NUCLEOTIDE SEQUENCE [LARGE SCALE GENOMIC DNA]</scope>
    <source>
        <strain evidence="4">ATCC 30045</strain>
    </source>
</reference>
<feature type="region of interest" description="Disordered" evidence="1">
    <location>
        <begin position="226"/>
        <end position="321"/>
    </location>
</feature>
<dbReference type="RefSeq" id="XP_028546813.1">
    <property type="nucleotide sequence ID" value="XM_028691012.1"/>
</dbReference>
<gene>
    <name evidence="3" type="ORF">PGO_001800</name>
</gene>